<dbReference type="AlphaFoldDB" id="B7JZ79"/>
<feature type="compositionally biased region" description="Polar residues" evidence="1">
    <location>
        <begin position="88"/>
        <end position="108"/>
    </location>
</feature>
<name>B7JZ79_RIPO1</name>
<evidence type="ECO:0000313" key="2">
    <source>
        <dbReference type="EMBL" id="ACK67290.1"/>
    </source>
</evidence>
<keyword evidence="3" id="KW-1185">Reference proteome</keyword>
<evidence type="ECO:0000256" key="1">
    <source>
        <dbReference type="SAM" id="MobiDB-lite"/>
    </source>
</evidence>
<dbReference type="HOGENOM" id="CLU_1802923_0_0_3"/>
<dbReference type="Proteomes" id="UP000008204">
    <property type="component" value="Chromosome"/>
</dbReference>
<organism evidence="2 3">
    <name type="scientific">Rippkaea orientalis (strain PCC 8801 / RF-1)</name>
    <name type="common">Cyanothece sp. (strain PCC 8801)</name>
    <dbReference type="NCBI Taxonomy" id="41431"/>
    <lineage>
        <taxon>Bacteria</taxon>
        <taxon>Bacillati</taxon>
        <taxon>Cyanobacteriota</taxon>
        <taxon>Cyanophyceae</taxon>
        <taxon>Oscillatoriophycideae</taxon>
        <taxon>Chroococcales</taxon>
        <taxon>Aphanothecaceae</taxon>
        <taxon>Rippkaea</taxon>
        <taxon>Rippkaea orientalis</taxon>
    </lineage>
</organism>
<dbReference type="eggNOG" id="ENOG5030Q86">
    <property type="taxonomic scope" value="Bacteria"/>
</dbReference>
<dbReference type="EMBL" id="CP001287">
    <property type="protein sequence ID" value="ACK67290.1"/>
    <property type="molecule type" value="Genomic_DNA"/>
</dbReference>
<accession>B7JZ79</accession>
<evidence type="ECO:0000313" key="3">
    <source>
        <dbReference type="Proteomes" id="UP000008204"/>
    </source>
</evidence>
<protein>
    <submittedName>
        <fullName evidence="2">Uncharacterized protein</fullName>
    </submittedName>
</protein>
<reference evidence="3" key="1">
    <citation type="journal article" date="2011" name="MBio">
        <title>Novel metabolic attributes of the genus Cyanothece, comprising a group of unicellular nitrogen-fixing Cyanobacteria.</title>
        <authorList>
            <person name="Bandyopadhyay A."/>
            <person name="Elvitigala T."/>
            <person name="Welsh E."/>
            <person name="Stockel J."/>
            <person name="Liberton M."/>
            <person name="Min H."/>
            <person name="Sherman L.A."/>
            <person name="Pakrasi H.B."/>
        </authorList>
    </citation>
    <scope>NUCLEOTIDE SEQUENCE [LARGE SCALE GENOMIC DNA]</scope>
    <source>
        <strain evidence="3">PCC 8801</strain>
    </source>
</reference>
<feature type="region of interest" description="Disordered" evidence="1">
    <location>
        <begin position="88"/>
        <end position="117"/>
    </location>
</feature>
<sequence length="143" mass="15864">MAPPAIFRLLEKYPQLKAFVEEGRFLTGYTNGGGQGNQVQVFLLRSPWAQFCIQAKAGDLLIPGPVLVITEDLEWSLESKWKAYNLTVNPSSSNHSGRNAKYNQQSRMSGEKSPSRLTTVAAEIATEEAKSFSQPLIQRYSAL</sequence>
<proteinExistence type="predicted"/>
<dbReference type="KEGG" id="cyp:PCC8801_3319"/>
<dbReference type="OrthoDB" id="582206at2"/>
<dbReference type="RefSeq" id="WP_012596551.1">
    <property type="nucleotide sequence ID" value="NC_011726.1"/>
</dbReference>
<gene>
    <name evidence="2" type="ordered locus">PCC8801_3319</name>
</gene>